<evidence type="ECO:0000256" key="11">
    <source>
        <dbReference type="RuleBase" id="RU000489"/>
    </source>
</evidence>
<dbReference type="Gene3D" id="3.10.50.10">
    <property type="match status" value="1"/>
</dbReference>
<dbReference type="GO" id="GO:0008843">
    <property type="term" value="F:endochitinase activity"/>
    <property type="evidence" value="ECO:0007669"/>
    <property type="project" value="UniProtKB-EC"/>
</dbReference>
<dbReference type="InterPro" id="IPR001579">
    <property type="entry name" value="Glyco_hydro_18_chit_AS"/>
</dbReference>
<dbReference type="GO" id="GO:0006032">
    <property type="term" value="P:chitin catabolic process"/>
    <property type="evidence" value="ECO:0007669"/>
    <property type="project" value="UniProtKB-KW"/>
</dbReference>
<gene>
    <name evidence="16" type="ORF">ATEG_02811</name>
</gene>
<dbReference type="Gene3D" id="3.10.350.10">
    <property type="entry name" value="LysM domain"/>
    <property type="match status" value="2"/>
</dbReference>
<dbReference type="PROSITE" id="PS51910">
    <property type="entry name" value="GH18_2"/>
    <property type="match status" value="1"/>
</dbReference>
<comment type="catalytic activity">
    <reaction evidence="1">
        <text>Random endo-hydrolysis of N-acetyl-beta-D-glucosaminide (1-&gt;4)-beta-linkages in chitin and chitodextrins.</text>
        <dbReference type="EC" id="3.2.1.14"/>
    </reaction>
</comment>
<dbReference type="STRING" id="341663.Q0CU23"/>
<dbReference type="InterPro" id="IPR036779">
    <property type="entry name" value="LysM_dom_sf"/>
</dbReference>
<comment type="similarity">
    <text evidence="2">Belongs to the glycosyl hydrolase 18 family. Chitinase class V subfamily.</text>
</comment>
<dbReference type="SUPFAM" id="SSF54106">
    <property type="entry name" value="LysM domain"/>
    <property type="match status" value="1"/>
</dbReference>
<dbReference type="PANTHER" id="PTHR47700">
    <property type="entry name" value="V CHITINASE, PUTATIVE (AFU_ORTHOLOGUE AFUA_6G13720)-RELATED"/>
    <property type="match status" value="1"/>
</dbReference>
<dbReference type="Proteomes" id="UP000007963">
    <property type="component" value="Unassembled WGS sequence"/>
</dbReference>
<dbReference type="VEuPathDB" id="FungiDB:ATEG_02811"/>
<keyword evidence="8" id="KW-0119">Carbohydrate metabolism</keyword>
<reference evidence="17" key="1">
    <citation type="submission" date="2005-09" db="EMBL/GenBank/DDBJ databases">
        <title>Annotation of the Aspergillus terreus NIH2624 genome.</title>
        <authorList>
            <person name="Birren B.W."/>
            <person name="Lander E.S."/>
            <person name="Galagan J.E."/>
            <person name="Nusbaum C."/>
            <person name="Devon K."/>
            <person name="Henn M."/>
            <person name="Ma L.-J."/>
            <person name="Jaffe D.B."/>
            <person name="Butler J."/>
            <person name="Alvarez P."/>
            <person name="Gnerre S."/>
            <person name="Grabherr M."/>
            <person name="Kleber M."/>
            <person name="Mauceli E.W."/>
            <person name="Brockman W."/>
            <person name="Rounsley S."/>
            <person name="Young S.K."/>
            <person name="LaButti K."/>
            <person name="Pushparaj V."/>
            <person name="DeCaprio D."/>
            <person name="Crawford M."/>
            <person name="Koehrsen M."/>
            <person name="Engels R."/>
            <person name="Montgomery P."/>
            <person name="Pearson M."/>
            <person name="Howarth C."/>
            <person name="Larson L."/>
            <person name="Luoma S."/>
            <person name="White J."/>
            <person name="Alvarado L."/>
            <person name="Kodira C.D."/>
            <person name="Zeng Q."/>
            <person name="Oleary S."/>
            <person name="Yandava C."/>
            <person name="Denning D.W."/>
            <person name="Nierman W.C."/>
            <person name="Milne T."/>
            <person name="Madden K."/>
        </authorList>
    </citation>
    <scope>NUCLEOTIDE SEQUENCE [LARGE SCALE GENOMIC DNA]</scope>
    <source>
        <strain evidence="17">NIH 2624 / FGSC A1156</strain>
    </source>
</reference>
<keyword evidence="7" id="KW-0843">Virulence</keyword>
<evidence type="ECO:0000256" key="7">
    <source>
        <dbReference type="ARBA" id="ARBA00023026"/>
    </source>
</evidence>
<evidence type="ECO:0000256" key="8">
    <source>
        <dbReference type="ARBA" id="ARBA00023277"/>
    </source>
</evidence>
<evidence type="ECO:0000256" key="3">
    <source>
        <dbReference type="ARBA" id="ARBA00012729"/>
    </source>
</evidence>
<feature type="signal peptide" evidence="13">
    <location>
        <begin position="1"/>
        <end position="24"/>
    </location>
</feature>
<evidence type="ECO:0000256" key="12">
    <source>
        <dbReference type="SAM" id="MobiDB-lite"/>
    </source>
</evidence>
<dbReference type="Pfam" id="PF00704">
    <property type="entry name" value="Glyco_hydro_18"/>
    <property type="match status" value="1"/>
</dbReference>
<dbReference type="PROSITE" id="PS01095">
    <property type="entry name" value="GH18_1"/>
    <property type="match status" value="1"/>
</dbReference>
<dbReference type="InterPro" id="IPR018392">
    <property type="entry name" value="LysM"/>
</dbReference>
<dbReference type="InterPro" id="IPR017853">
    <property type="entry name" value="GH"/>
</dbReference>
<evidence type="ECO:0000256" key="13">
    <source>
        <dbReference type="SAM" id="SignalP"/>
    </source>
</evidence>
<dbReference type="OMA" id="YYEAFNW"/>
<dbReference type="PANTHER" id="PTHR47700:SF2">
    <property type="entry name" value="CHITINASE"/>
    <property type="match status" value="1"/>
</dbReference>
<feature type="region of interest" description="Disordered" evidence="12">
    <location>
        <begin position="1328"/>
        <end position="1347"/>
    </location>
</feature>
<feature type="region of interest" description="Disordered" evidence="12">
    <location>
        <begin position="1015"/>
        <end position="1039"/>
    </location>
</feature>
<evidence type="ECO:0000259" key="14">
    <source>
        <dbReference type="PROSITE" id="PS51782"/>
    </source>
</evidence>
<evidence type="ECO:0000256" key="10">
    <source>
        <dbReference type="ARBA" id="ARBA00023326"/>
    </source>
</evidence>
<evidence type="ECO:0000256" key="4">
    <source>
        <dbReference type="ARBA" id="ARBA00022669"/>
    </source>
</evidence>
<dbReference type="CDD" id="cd02878">
    <property type="entry name" value="GH18_zymocin_alpha"/>
    <property type="match status" value="1"/>
</dbReference>
<dbReference type="SUPFAM" id="SSF57016">
    <property type="entry name" value="Plant lectins/antimicrobial peptides"/>
    <property type="match status" value="1"/>
</dbReference>
<feature type="compositionally biased region" description="Low complexity" evidence="12">
    <location>
        <begin position="1331"/>
        <end position="1347"/>
    </location>
</feature>
<dbReference type="SUPFAM" id="SSF54556">
    <property type="entry name" value="Chitinase insertion domain"/>
    <property type="match status" value="1"/>
</dbReference>
<proteinExistence type="inferred from homology"/>
<dbReference type="EMBL" id="CH476597">
    <property type="protein sequence ID" value="EAU36085.1"/>
    <property type="molecule type" value="Genomic_DNA"/>
</dbReference>
<dbReference type="SMART" id="SM00257">
    <property type="entry name" value="LysM"/>
    <property type="match status" value="2"/>
</dbReference>
<dbReference type="OrthoDB" id="73875at2759"/>
<dbReference type="HOGENOM" id="CLU_002846_1_0_1"/>
<dbReference type="RefSeq" id="XP_001211989.1">
    <property type="nucleotide sequence ID" value="XM_001211989.1"/>
</dbReference>
<keyword evidence="13" id="KW-0732">Signal</keyword>
<dbReference type="SMART" id="SM00636">
    <property type="entry name" value="Glyco_18"/>
    <property type="match status" value="1"/>
</dbReference>
<dbReference type="SUPFAM" id="SSF51445">
    <property type="entry name" value="(Trans)glycosidases"/>
    <property type="match status" value="1"/>
</dbReference>
<dbReference type="Gene3D" id="3.20.20.80">
    <property type="entry name" value="Glycosidases"/>
    <property type="match status" value="1"/>
</dbReference>
<dbReference type="GO" id="GO:0000272">
    <property type="term" value="P:polysaccharide catabolic process"/>
    <property type="evidence" value="ECO:0007669"/>
    <property type="project" value="UniProtKB-KW"/>
</dbReference>
<accession>Q0CU23</accession>
<dbReference type="Pfam" id="PF01476">
    <property type="entry name" value="LysM"/>
    <property type="match status" value="1"/>
</dbReference>
<dbReference type="InterPro" id="IPR001223">
    <property type="entry name" value="Glyco_hydro18_cat"/>
</dbReference>
<name>Q0CU23_ASPTN</name>
<keyword evidence="5 11" id="KW-0378">Hydrolase</keyword>
<dbReference type="EC" id="3.2.1.14" evidence="3"/>
<dbReference type="InterPro" id="IPR053214">
    <property type="entry name" value="LysM12-like"/>
</dbReference>
<evidence type="ECO:0000256" key="9">
    <source>
        <dbReference type="ARBA" id="ARBA00023295"/>
    </source>
</evidence>
<dbReference type="InterPro" id="IPR029070">
    <property type="entry name" value="Chitinase_insertion_sf"/>
</dbReference>
<organism evidence="16 17">
    <name type="scientific">Aspergillus terreus (strain NIH 2624 / FGSC A1156)</name>
    <dbReference type="NCBI Taxonomy" id="341663"/>
    <lineage>
        <taxon>Eukaryota</taxon>
        <taxon>Fungi</taxon>
        <taxon>Dikarya</taxon>
        <taxon>Ascomycota</taxon>
        <taxon>Pezizomycotina</taxon>
        <taxon>Eurotiomycetes</taxon>
        <taxon>Eurotiomycetidae</taxon>
        <taxon>Eurotiales</taxon>
        <taxon>Aspergillaceae</taxon>
        <taxon>Aspergillus</taxon>
        <taxon>Aspergillus subgen. Circumdati</taxon>
    </lineage>
</organism>
<dbReference type="GO" id="GO:0008061">
    <property type="term" value="F:chitin binding"/>
    <property type="evidence" value="ECO:0007669"/>
    <property type="project" value="UniProtKB-KW"/>
</dbReference>
<dbReference type="InterPro" id="IPR011583">
    <property type="entry name" value="Chitinase_II/V-like_cat"/>
</dbReference>
<keyword evidence="6" id="KW-0146">Chitin degradation</keyword>
<evidence type="ECO:0000259" key="15">
    <source>
        <dbReference type="PROSITE" id="PS51910"/>
    </source>
</evidence>
<keyword evidence="10" id="KW-0624">Polysaccharide degradation</keyword>
<protein>
    <recommendedName>
        <fullName evidence="3">chitinase</fullName>
        <ecNumber evidence="3">3.2.1.14</ecNumber>
    </recommendedName>
</protein>
<feature type="domain" description="LysM" evidence="14">
    <location>
        <begin position="368"/>
        <end position="417"/>
    </location>
</feature>
<feature type="chain" id="PRO_5004170461" description="chitinase" evidence="13">
    <location>
        <begin position="25"/>
        <end position="1530"/>
    </location>
</feature>
<feature type="domain" description="LysM" evidence="14">
    <location>
        <begin position="308"/>
        <end position="352"/>
    </location>
</feature>
<feature type="domain" description="GH18" evidence="15">
    <location>
        <begin position="516"/>
        <end position="899"/>
    </location>
</feature>
<evidence type="ECO:0000256" key="1">
    <source>
        <dbReference type="ARBA" id="ARBA00000822"/>
    </source>
</evidence>
<evidence type="ECO:0000256" key="2">
    <source>
        <dbReference type="ARBA" id="ARBA00008682"/>
    </source>
</evidence>
<evidence type="ECO:0000256" key="5">
    <source>
        <dbReference type="ARBA" id="ARBA00022801"/>
    </source>
</evidence>
<feature type="compositionally biased region" description="Polar residues" evidence="12">
    <location>
        <begin position="1015"/>
        <end position="1025"/>
    </location>
</feature>
<dbReference type="InterPro" id="IPR036861">
    <property type="entry name" value="Endochitinase-like_sf"/>
</dbReference>
<dbReference type="GeneID" id="4317444"/>
<keyword evidence="9 11" id="KW-0326">Glycosidase</keyword>
<evidence type="ECO:0000313" key="17">
    <source>
        <dbReference type="Proteomes" id="UP000007963"/>
    </source>
</evidence>
<evidence type="ECO:0000313" key="16">
    <source>
        <dbReference type="EMBL" id="EAU36085.1"/>
    </source>
</evidence>
<evidence type="ECO:0000256" key="6">
    <source>
        <dbReference type="ARBA" id="ARBA00023024"/>
    </source>
</evidence>
<sequence>MHWISLQTPAAGLVCLLMAAGTPALKLSAQSEKVAEALNAPSVFQSQLRPCPAECTTLNPNDWTVYPSFERVSYCHEPVIFDFAIHTPVDDPSKTLRFRACTAGDRNETTTVFAAAHSARPSSDSVYDASLIRESKVRMQTMQETTSLKSTSNHVAVTLANLQSYLLAGEDLTKGIMLGYYEGVVVGVYIGQAFGRATAHSVINHILQAEGSAPPASITQLCGDDRDRHHVFGIAISATSDLAAVQAALVSWSKGECATGSGKSATSVPNVSIWEVSQNRGSSTPSNSTTLTTSHAKNLIARDAKYCEKRTVVLGDTCPSLAKACGITVDQFYEYNSKDICPKLKADQKVCCTSGSLTPQPYDNGTCYTYKTQADDNCYELSKTWSLTQDEIAKFNDGTTWGWNGCDNLGAGLNICLSKGDPPLPAVIPNAVCGPQAPGTSIDGSITNASDLAKLNPCPLNSCCNIWGHCGIDSSFCTESKGPTGNPGTSKPGVFGCISNCGTDIVNNEEGPSAGYQRVGYYETFNWDRECLHMRAEWSNTLNYTHMHWAFGGIGEDLSVYINNTYEQWDGFKSLNNVKKIVSFGGWGFSTEGSTYDVLRRAMEPANRDTFVKNMVAFAQAAGVDGIDIDWEYPGAPDIPGIPPGLESDAPNYLATLKALRKELPEEFSLSIAAPASYWYLKAFPIKDMAETVDYIVYMAYDLHGQWDYGNINAQSGCESGNCLRSHVNETEVRSTLAMSKPPDSYNSVEQRDLLVNRTVTKAGVKTNKIMVGESSYGRSFKMAEAGCTGPNCFFTGTNATSNAKPGRCTNTGGYLANAEINEIISKRGDSVRTWYDDESASDYIVYDDLEWVAYMGANTKQARRDTWEKLNFAGTIDWAVDLQDFNLADTVGNTGDYDEESCINIFDNMIWDWANPVIEAPEGCTNLIQASPLATTVTRTAYTTLTLVSGGTLSTTVVSTAFPISEVNYQPFTLASTDTVSDTVITYRPIPRVTPNPMSVTVPQGWTVTSPGGSVDGPSTTTPTLVGPPNAGATTTTSTTTTHEAGFLMWITWLPTVAYSLPSIVTPKLPAPTRIPDDDSSPTPTPSPGVTDCIGDTCTEGPDCTNSDCTRGGDCTGPKCTRGGKCSGKNCVRGGTCIGENCANGGDCEGDGPGACTGPGCKIDFGCPACDNKITITVHPGGGSNPKPTPRPTCLENCPKLPPCPGGSTECNTPCNAKRCPAQSMPTDKACTSLTTVDACTEIISSTAVQTSPVTSYSTTTRTRCDKTADCDAQDMTVTTTITTSHEPDPTVMATGIYDYWEDGVDDRAVFESIASEYDEWERTADIPFPTTTSTTGTTTSTAGPTPTAADGCAIMDNVQGVCWNKCDPATGQAVDGVWEDGDPWCWLKDDDIGAFCNHVEDCPSEFQCQPSDWPRGGCKQPEPVSGGCAIMGGTQGVCWSKCDPATSEPVEGQWKKGDPWCWLKDDDIGAFCNHAEDCPANLQCQPSSWEYGGCSTNTPLSRQALMLAFNGTSSAITRPQGLRLDIYY</sequence>
<keyword evidence="4" id="KW-0147">Chitin-binding</keyword>
<dbReference type="PROSITE" id="PS51782">
    <property type="entry name" value="LYSM"/>
    <property type="match status" value="2"/>
</dbReference>
<dbReference type="eggNOG" id="KOG2806">
    <property type="taxonomic scope" value="Eukaryota"/>
</dbReference>